<comment type="caution">
    <text evidence="1">The sequence shown here is derived from an EMBL/GenBank/DDBJ whole genome shotgun (WGS) entry which is preliminary data.</text>
</comment>
<protein>
    <submittedName>
        <fullName evidence="1">Uncharacterized protein</fullName>
    </submittedName>
</protein>
<dbReference type="AlphaFoldDB" id="X1LF08"/>
<gene>
    <name evidence="1" type="ORF">S06H3_00392</name>
</gene>
<reference evidence="1" key="1">
    <citation type="journal article" date="2014" name="Front. Microbiol.">
        <title>High frequency of phylogenetically diverse reductive dehalogenase-homologous genes in deep subseafloor sedimentary metagenomes.</title>
        <authorList>
            <person name="Kawai M."/>
            <person name="Futagami T."/>
            <person name="Toyoda A."/>
            <person name="Takaki Y."/>
            <person name="Nishi S."/>
            <person name="Hori S."/>
            <person name="Arai W."/>
            <person name="Tsubouchi T."/>
            <person name="Morono Y."/>
            <person name="Uchiyama I."/>
            <person name="Ito T."/>
            <person name="Fujiyama A."/>
            <person name="Inagaki F."/>
            <person name="Takami H."/>
        </authorList>
    </citation>
    <scope>NUCLEOTIDE SEQUENCE</scope>
    <source>
        <strain evidence="1">Expedition CK06-06</strain>
    </source>
</reference>
<proteinExistence type="predicted"/>
<name>X1LF08_9ZZZZ</name>
<sequence>MVISVGNEEIAAKKAGMAGAWQQIHAQEQRLSALEGGHKGEGNPESLITCPTCYAKTSPGDYPKHYDSHQKKQEKPRVIMHPFSYGVGFCKDCNQAEVRDLPQVVAHLPELIKLVREKSDAKFECKDCHIPIVDPKSVEKCLNCGSSQAIKSKLKI</sequence>
<dbReference type="EMBL" id="BARV01000066">
    <property type="protein sequence ID" value="GAH92733.1"/>
    <property type="molecule type" value="Genomic_DNA"/>
</dbReference>
<organism evidence="1">
    <name type="scientific">marine sediment metagenome</name>
    <dbReference type="NCBI Taxonomy" id="412755"/>
    <lineage>
        <taxon>unclassified sequences</taxon>
        <taxon>metagenomes</taxon>
        <taxon>ecological metagenomes</taxon>
    </lineage>
</organism>
<accession>X1LF08</accession>
<evidence type="ECO:0000313" key="1">
    <source>
        <dbReference type="EMBL" id="GAH92733.1"/>
    </source>
</evidence>